<dbReference type="GO" id="GO:0016020">
    <property type="term" value="C:membrane"/>
    <property type="evidence" value="ECO:0007669"/>
    <property type="project" value="UniProtKB-SubCell"/>
</dbReference>
<feature type="transmembrane region" description="Helical" evidence="7">
    <location>
        <begin position="31"/>
        <end position="49"/>
    </location>
</feature>
<evidence type="ECO:0000256" key="5">
    <source>
        <dbReference type="ARBA" id="ARBA00023136"/>
    </source>
</evidence>
<keyword evidence="6" id="KW-0325">Glycoprotein</keyword>
<dbReference type="KEGG" id="mgly:NCTC10194_00665"/>
<reference evidence="9 10" key="1">
    <citation type="submission" date="2019-01" db="EMBL/GenBank/DDBJ databases">
        <authorList>
            <consortium name="Pathogen Informatics"/>
        </authorList>
    </citation>
    <scope>NUCLEOTIDE SEQUENCE [LARGE SCALE GENOMIC DNA]</scope>
    <source>
        <strain evidence="9 10">NCTC10194</strain>
    </source>
</reference>
<sequence length="94" mass="10724">MNTEQNNQYQNEQSEFNHVFVRKPRSSKSRLVLVLLSFFLGGLGVDRFYAGRIGLGLAKLFFGWMTLGIWALVDLILAICGQQKDSDGLRITEW</sequence>
<keyword evidence="3" id="KW-0732">Signal</keyword>
<name>A0A449AWB3_9BACT</name>
<dbReference type="PANTHER" id="PTHR21016:SF7">
    <property type="entry name" value="TM2 DOMAIN-CONTAINING PROTEIN 3"/>
    <property type="match status" value="1"/>
</dbReference>
<proteinExistence type="predicted"/>
<dbReference type="PANTHER" id="PTHR21016">
    <property type="entry name" value="BETA-AMYLOID BINDING PROTEIN-RELATED"/>
    <property type="match status" value="1"/>
</dbReference>
<feature type="transmembrane region" description="Helical" evidence="7">
    <location>
        <begin position="61"/>
        <end position="80"/>
    </location>
</feature>
<evidence type="ECO:0000256" key="4">
    <source>
        <dbReference type="ARBA" id="ARBA00022989"/>
    </source>
</evidence>
<evidence type="ECO:0000256" key="1">
    <source>
        <dbReference type="ARBA" id="ARBA00004141"/>
    </source>
</evidence>
<dbReference type="InterPro" id="IPR007829">
    <property type="entry name" value="TM2"/>
</dbReference>
<evidence type="ECO:0000256" key="2">
    <source>
        <dbReference type="ARBA" id="ARBA00022692"/>
    </source>
</evidence>
<dbReference type="RefSeq" id="WP_084262924.1">
    <property type="nucleotide sequence ID" value="NZ_LR215024.1"/>
</dbReference>
<dbReference type="Pfam" id="PF05154">
    <property type="entry name" value="TM2"/>
    <property type="match status" value="1"/>
</dbReference>
<accession>A0A449AWB3</accession>
<dbReference type="AlphaFoldDB" id="A0A449AWB3"/>
<comment type="subcellular location">
    <subcellularLocation>
        <location evidence="1">Membrane</location>
        <topology evidence="1">Multi-pass membrane protein</topology>
    </subcellularLocation>
</comment>
<evidence type="ECO:0000256" key="6">
    <source>
        <dbReference type="ARBA" id="ARBA00023180"/>
    </source>
</evidence>
<keyword evidence="4 7" id="KW-1133">Transmembrane helix</keyword>
<protein>
    <submittedName>
        <fullName evidence="9">TM2 domain</fullName>
    </submittedName>
</protein>
<keyword evidence="5 7" id="KW-0472">Membrane</keyword>
<keyword evidence="10" id="KW-1185">Reference proteome</keyword>
<evidence type="ECO:0000256" key="7">
    <source>
        <dbReference type="SAM" id="Phobius"/>
    </source>
</evidence>
<evidence type="ECO:0000259" key="8">
    <source>
        <dbReference type="Pfam" id="PF05154"/>
    </source>
</evidence>
<organism evidence="9 10">
    <name type="scientific">Mycoplasmopsis glycophila</name>
    <dbReference type="NCBI Taxonomy" id="171285"/>
    <lineage>
        <taxon>Bacteria</taxon>
        <taxon>Bacillati</taxon>
        <taxon>Mycoplasmatota</taxon>
        <taxon>Mycoplasmoidales</taxon>
        <taxon>Metamycoplasmataceae</taxon>
        <taxon>Mycoplasmopsis</taxon>
    </lineage>
</organism>
<feature type="domain" description="TM2" evidence="8">
    <location>
        <begin position="27"/>
        <end position="76"/>
    </location>
</feature>
<evidence type="ECO:0000313" key="10">
    <source>
        <dbReference type="Proteomes" id="UP000290815"/>
    </source>
</evidence>
<dbReference type="Proteomes" id="UP000290815">
    <property type="component" value="Chromosome"/>
</dbReference>
<evidence type="ECO:0000256" key="3">
    <source>
        <dbReference type="ARBA" id="ARBA00022729"/>
    </source>
</evidence>
<gene>
    <name evidence="9" type="ORF">NCTC10194_00665</name>
</gene>
<evidence type="ECO:0000313" key="9">
    <source>
        <dbReference type="EMBL" id="VEU71050.1"/>
    </source>
</evidence>
<keyword evidence="2 7" id="KW-0812">Transmembrane</keyword>
<dbReference type="InterPro" id="IPR050932">
    <property type="entry name" value="TM2D1-3-like"/>
</dbReference>
<dbReference type="EMBL" id="LR215024">
    <property type="protein sequence ID" value="VEU71050.1"/>
    <property type="molecule type" value="Genomic_DNA"/>
</dbReference>